<dbReference type="InterPro" id="IPR036389">
    <property type="entry name" value="RNase_III_sf"/>
</dbReference>
<protein>
    <submittedName>
        <fullName evidence="3">Ribonuclease 3</fullName>
    </submittedName>
</protein>
<evidence type="ECO:0000259" key="2">
    <source>
        <dbReference type="PROSITE" id="PS50142"/>
    </source>
</evidence>
<evidence type="ECO:0000313" key="4">
    <source>
        <dbReference type="Proteomes" id="UP000188320"/>
    </source>
</evidence>
<dbReference type="Gene3D" id="1.10.1520.10">
    <property type="entry name" value="Ribonuclease III domain"/>
    <property type="match status" value="1"/>
</dbReference>
<organism evidence="3 4">
    <name type="scientific">Zancudomyces culisetae</name>
    <name type="common">Gut fungus</name>
    <name type="synonym">Smittium culisetae</name>
    <dbReference type="NCBI Taxonomy" id="1213189"/>
    <lineage>
        <taxon>Eukaryota</taxon>
        <taxon>Fungi</taxon>
        <taxon>Fungi incertae sedis</taxon>
        <taxon>Zoopagomycota</taxon>
        <taxon>Kickxellomycotina</taxon>
        <taxon>Harpellomycetes</taxon>
        <taxon>Harpellales</taxon>
        <taxon>Legeriomycetaceae</taxon>
        <taxon>Zancudomyces</taxon>
    </lineage>
</organism>
<gene>
    <name evidence="3" type="ORF">AX774_g3004</name>
</gene>
<dbReference type="GO" id="GO:0004525">
    <property type="term" value="F:ribonuclease III activity"/>
    <property type="evidence" value="ECO:0007669"/>
    <property type="project" value="InterPro"/>
</dbReference>
<keyword evidence="1" id="KW-0694">RNA-binding</keyword>
<evidence type="ECO:0000256" key="1">
    <source>
        <dbReference type="ARBA" id="ARBA00022884"/>
    </source>
</evidence>
<feature type="domain" description="RNase III" evidence="2">
    <location>
        <begin position="1"/>
        <end position="96"/>
    </location>
</feature>
<dbReference type="InterPro" id="IPR000999">
    <property type="entry name" value="RNase_III_dom"/>
</dbReference>
<dbReference type="OrthoDB" id="67027at2759"/>
<dbReference type="SUPFAM" id="SSF69065">
    <property type="entry name" value="RNase III domain-like"/>
    <property type="match status" value="1"/>
</dbReference>
<evidence type="ECO:0000313" key="3">
    <source>
        <dbReference type="EMBL" id="OMH83492.1"/>
    </source>
</evidence>
<proteinExistence type="predicted"/>
<sequence>MHGRIFTNERLEMMGKKVLNLTTTEYLMANENTHGLTFEEIEYLRKAYFGTHQLSKLAERIGLPKYVLWTATTNGKEKIFGKAFCALVGAIYVDLGSVQTKQFLDKHLFANINVDASVVEYLTDSPKSVFMETLKVNKINPSQIKSIVVNNNSSGSEISNHFTLTPHEVHTVALYIGKNKVGEGSSTKSIAAAETKAIRDALLIRFKDTRYKGSVEQLDYEENQISFL</sequence>
<dbReference type="Pfam" id="PF14622">
    <property type="entry name" value="Ribonucleas_3_3"/>
    <property type="match status" value="1"/>
</dbReference>
<dbReference type="SMART" id="SM00535">
    <property type="entry name" value="RIBOc"/>
    <property type="match status" value="1"/>
</dbReference>
<dbReference type="GO" id="GO:0006396">
    <property type="term" value="P:RNA processing"/>
    <property type="evidence" value="ECO:0007669"/>
    <property type="project" value="InterPro"/>
</dbReference>
<dbReference type="EMBL" id="LSSK01000394">
    <property type="protein sequence ID" value="OMH83492.1"/>
    <property type="molecule type" value="Genomic_DNA"/>
</dbReference>
<comment type="caution">
    <text evidence="3">The sequence shown here is derived from an EMBL/GenBank/DDBJ whole genome shotgun (WGS) entry which is preliminary data.</text>
</comment>
<dbReference type="CDD" id="cd00593">
    <property type="entry name" value="RIBOc"/>
    <property type="match status" value="1"/>
</dbReference>
<keyword evidence="4" id="KW-1185">Reference proteome</keyword>
<dbReference type="Gene3D" id="3.30.160.20">
    <property type="match status" value="1"/>
</dbReference>
<dbReference type="Proteomes" id="UP000188320">
    <property type="component" value="Unassembled WGS sequence"/>
</dbReference>
<accession>A0A1R1PRI6</accession>
<dbReference type="PANTHER" id="PTHR11207:SF0">
    <property type="entry name" value="RIBONUCLEASE 3"/>
    <property type="match status" value="1"/>
</dbReference>
<name>A0A1R1PRI6_ZANCU</name>
<reference evidence="4" key="1">
    <citation type="submission" date="2017-01" db="EMBL/GenBank/DDBJ databases">
        <authorList>
            <person name="Wang Y."/>
            <person name="White M."/>
            <person name="Kvist S."/>
            <person name="Moncalvo J.-M."/>
        </authorList>
    </citation>
    <scope>NUCLEOTIDE SEQUENCE [LARGE SCALE GENOMIC DNA]</scope>
    <source>
        <strain evidence="4">COL-18-3</strain>
    </source>
</reference>
<dbReference type="GO" id="GO:0003723">
    <property type="term" value="F:RNA binding"/>
    <property type="evidence" value="ECO:0007669"/>
    <property type="project" value="UniProtKB-KW"/>
</dbReference>
<dbReference type="PROSITE" id="PS50142">
    <property type="entry name" value="RNASE_3_2"/>
    <property type="match status" value="1"/>
</dbReference>
<dbReference type="AlphaFoldDB" id="A0A1R1PRI6"/>
<dbReference type="GO" id="GO:0005634">
    <property type="term" value="C:nucleus"/>
    <property type="evidence" value="ECO:0007669"/>
    <property type="project" value="TreeGrafter"/>
</dbReference>
<dbReference type="PANTHER" id="PTHR11207">
    <property type="entry name" value="RIBONUCLEASE III"/>
    <property type="match status" value="1"/>
</dbReference>